<name>A0A2D2AWN4_9CAUL</name>
<proteinExistence type="predicted"/>
<dbReference type="SFLD" id="SFLDG00358">
    <property type="entry name" value="Main_(cytGST)"/>
    <property type="match status" value="1"/>
</dbReference>
<dbReference type="Proteomes" id="UP000228945">
    <property type="component" value="Chromosome"/>
</dbReference>
<sequence>MITLWHCADARSFRPLWALEELGLDYELKMLPFPPRFLAREYLEENPLGTIPLLVDGETRMTESSAMIEYLSNRHGDGRLSVRPDEPGYGAYLNGLYFGEATLTFPQTLVFRYAHLEPEERRQPQVAADYAKWFLARLAGLEAVLEAGEVYAADRFTGADISVTYALLLSRSLGLSDEWPPRVRAYWERMSARDGFQRAKAKQRDAGAAQGVGRPPLKEG</sequence>
<dbReference type="OrthoDB" id="9810080at2"/>
<dbReference type="SUPFAM" id="SSF52833">
    <property type="entry name" value="Thioredoxin-like"/>
    <property type="match status" value="1"/>
</dbReference>
<accession>A0A2D2AWN4</accession>
<organism evidence="3 4">
    <name type="scientific">Caulobacter mirabilis</name>
    <dbReference type="NCBI Taxonomy" id="69666"/>
    <lineage>
        <taxon>Bacteria</taxon>
        <taxon>Pseudomonadati</taxon>
        <taxon>Pseudomonadota</taxon>
        <taxon>Alphaproteobacteria</taxon>
        <taxon>Caulobacterales</taxon>
        <taxon>Caulobacteraceae</taxon>
        <taxon>Caulobacter</taxon>
    </lineage>
</organism>
<dbReference type="EMBL" id="CP024201">
    <property type="protein sequence ID" value="ATQ42357.1"/>
    <property type="molecule type" value="Genomic_DNA"/>
</dbReference>
<dbReference type="SFLD" id="SFLDG01150">
    <property type="entry name" value="Main.1:_Beta-like"/>
    <property type="match status" value="1"/>
</dbReference>
<evidence type="ECO:0000259" key="2">
    <source>
        <dbReference type="PROSITE" id="PS50404"/>
    </source>
</evidence>
<dbReference type="PANTHER" id="PTHR44051">
    <property type="entry name" value="GLUTATHIONE S-TRANSFERASE-RELATED"/>
    <property type="match status" value="1"/>
</dbReference>
<dbReference type="InterPro" id="IPR036282">
    <property type="entry name" value="Glutathione-S-Trfase_C_sf"/>
</dbReference>
<dbReference type="Pfam" id="PF13409">
    <property type="entry name" value="GST_N_2"/>
    <property type="match status" value="1"/>
</dbReference>
<dbReference type="KEGG" id="cmb:CSW64_07985"/>
<dbReference type="Gene3D" id="3.40.30.10">
    <property type="entry name" value="Glutaredoxin"/>
    <property type="match status" value="1"/>
</dbReference>
<dbReference type="InterPro" id="IPR036249">
    <property type="entry name" value="Thioredoxin-like_sf"/>
</dbReference>
<feature type="region of interest" description="Disordered" evidence="1">
    <location>
        <begin position="197"/>
        <end position="220"/>
    </location>
</feature>
<dbReference type="CDD" id="cd03046">
    <property type="entry name" value="GST_N_GTT1_like"/>
    <property type="match status" value="1"/>
</dbReference>
<reference evidence="3 4" key="1">
    <citation type="submission" date="2017-10" db="EMBL/GenBank/DDBJ databases">
        <title>Genome sequence of Caulobacter mirabilis FWC38.</title>
        <authorList>
            <person name="Fiebig A."/>
            <person name="Crosson S."/>
        </authorList>
    </citation>
    <scope>NUCLEOTIDE SEQUENCE [LARGE SCALE GENOMIC DNA]</scope>
    <source>
        <strain evidence="3 4">FWC 38</strain>
    </source>
</reference>
<dbReference type="PROSITE" id="PS50404">
    <property type="entry name" value="GST_NTER"/>
    <property type="match status" value="1"/>
</dbReference>
<dbReference type="InterPro" id="IPR004045">
    <property type="entry name" value="Glutathione_S-Trfase_N"/>
</dbReference>
<protein>
    <submittedName>
        <fullName evidence="3">Glutathione S-transferase</fullName>
    </submittedName>
</protein>
<dbReference type="SUPFAM" id="SSF47616">
    <property type="entry name" value="GST C-terminal domain-like"/>
    <property type="match status" value="1"/>
</dbReference>
<evidence type="ECO:0000256" key="1">
    <source>
        <dbReference type="SAM" id="MobiDB-lite"/>
    </source>
</evidence>
<evidence type="ECO:0000313" key="3">
    <source>
        <dbReference type="EMBL" id="ATQ42357.1"/>
    </source>
</evidence>
<feature type="domain" description="GST N-terminal" evidence="2">
    <location>
        <begin position="1"/>
        <end position="79"/>
    </location>
</feature>
<keyword evidence="3" id="KW-0808">Transferase</keyword>
<keyword evidence="4" id="KW-1185">Reference proteome</keyword>
<dbReference type="SFLD" id="SFLDS00019">
    <property type="entry name" value="Glutathione_Transferase_(cytos"/>
    <property type="match status" value="1"/>
</dbReference>
<dbReference type="PANTHER" id="PTHR44051:SF21">
    <property type="entry name" value="GLUTATHIONE S-TRANSFERASE FAMILY PROTEIN"/>
    <property type="match status" value="1"/>
</dbReference>
<dbReference type="Gene3D" id="1.20.1050.10">
    <property type="match status" value="1"/>
</dbReference>
<dbReference type="InterPro" id="IPR040079">
    <property type="entry name" value="Glutathione_S-Trfase"/>
</dbReference>
<dbReference type="GO" id="GO:0016740">
    <property type="term" value="F:transferase activity"/>
    <property type="evidence" value="ECO:0007669"/>
    <property type="project" value="UniProtKB-KW"/>
</dbReference>
<evidence type="ECO:0000313" key="4">
    <source>
        <dbReference type="Proteomes" id="UP000228945"/>
    </source>
</evidence>
<dbReference type="AlphaFoldDB" id="A0A2D2AWN4"/>
<dbReference type="RefSeq" id="WP_099621614.1">
    <property type="nucleotide sequence ID" value="NZ_CP024201.1"/>
</dbReference>
<gene>
    <name evidence="3" type="ORF">CSW64_07985</name>
</gene>